<dbReference type="PROSITE" id="PS00463">
    <property type="entry name" value="ZN2_CY6_FUNGAL_1"/>
    <property type="match status" value="1"/>
</dbReference>
<sequence length="151" mass="17387">MTKTRAFSFILPLPRILTMEWDQLTWERFILGMPFLYEDLPFLRQFDNVPEVSLHQVLEILQPTSTSAPEDTREPPYAYAAHNQGEAVINSKAQGSNGRPKRMKRACKTCTQRKIKCNLISGHDPMVCEFCNKKGLVCEFEEKKVYTRSSA</sequence>
<name>A0A9P8K0Y2_AURME</name>
<evidence type="ECO:0000313" key="3">
    <source>
        <dbReference type="EMBL" id="KAG9990593.1"/>
    </source>
</evidence>
<dbReference type="PROSITE" id="PS50048">
    <property type="entry name" value="ZN2_CY6_FUNGAL_2"/>
    <property type="match status" value="1"/>
</dbReference>
<evidence type="ECO:0000313" key="4">
    <source>
        <dbReference type="Proteomes" id="UP000729357"/>
    </source>
</evidence>
<evidence type="ECO:0000256" key="1">
    <source>
        <dbReference type="ARBA" id="ARBA00023242"/>
    </source>
</evidence>
<comment type="caution">
    <text evidence="3">The sequence shown here is derived from an EMBL/GenBank/DDBJ whole genome shotgun (WGS) entry which is preliminary data.</text>
</comment>
<dbReference type="InterPro" id="IPR036864">
    <property type="entry name" value="Zn2-C6_fun-type_DNA-bd_sf"/>
</dbReference>
<evidence type="ECO:0000259" key="2">
    <source>
        <dbReference type="PROSITE" id="PS50048"/>
    </source>
</evidence>
<feature type="domain" description="Zn(2)-C6 fungal-type" evidence="2">
    <location>
        <begin position="106"/>
        <end position="140"/>
    </location>
</feature>
<dbReference type="SMART" id="SM00066">
    <property type="entry name" value="GAL4"/>
    <property type="match status" value="1"/>
</dbReference>
<proteinExistence type="predicted"/>
<dbReference type="SUPFAM" id="SSF57701">
    <property type="entry name" value="Zn2/Cys6 DNA-binding domain"/>
    <property type="match status" value="1"/>
</dbReference>
<organism evidence="3 4">
    <name type="scientific">Aureobasidium melanogenum</name>
    <name type="common">Aureobasidium pullulans var. melanogenum</name>
    <dbReference type="NCBI Taxonomy" id="46634"/>
    <lineage>
        <taxon>Eukaryota</taxon>
        <taxon>Fungi</taxon>
        <taxon>Dikarya</taxon>
        <taxon>Ascomycota</taxon>
        <taxon>Pezizomycotina</taxon>
        <taxon>Dothideomycetes</taxon>
        <taxon>Dothideomycetidae</taxon>
        <taxon>Dothideales</taxon>
        <taxon>Saccotheciaceae</taxon>
        <taxon>Aureobasidium</taxon>
    </lineage>
</organism>
<feature type="non-terminal residue" evidence="3">
    <location>
        <position position="1"/>
    </location>
</feature>
<dbReference type="GO" id="GO:0008270">
    <property type="term" value="F:zinc ion binding"/>
    <property type="evidence" value="ECO:0007669"/>
    <property type="project" value="InterPro"/>
</dbReference>
<dbReference type="EMBL" id="JAHFXS010000025">
    <property type="protein sequence ID" value="KAG9990593.1"/>
    <property type="molecule type" value="Genomic_DNA"/>
</dbReference>
<dbReference type="Pfam" id="PF00172">
    <property type="entry name" value="Zn_clus"/>
    <property type="match status" value="1"/>
</dbReference>
<dbReference type="Gene3D" id="4.10.240.10">
    <property type="entry name" value="Zn(2)-C6 fungal-type DNA-binding domain"/>
    <property type="match status" value="1"/>
</dbReference>
<dbReference type="CDD" id="cd00067">
    <property type="entry name" value="GAL4"/>
    <property type="match status" value="1"/>
</dbReference>
<dbReference type="GO" id="GO:0000981">
    <property type="term" value="F:DNA-binding transcription factor activity, RNA polymerase II-specific"/>
    <property type="evidence" value="ECO:0007669"/>
    <property type="project" value="InterPro"/>
</dbReference>
<protein>
    <recommendedName>
        <fullName evidence="2">Zn(2)-C6 fungal-type domain-containing protein</fullName>
    </recommendedName>
</protein>
<reference evidence="3" key="2">
    <citation type="submission" date="2021-08" db="EMBL/GenBank/DDBJ databases">
        <authorList>
            <person name="Gostincar C."/>
            <person name="Sun X."/>
            <person name="Song Z."/>
            <person name="Gunde-Cimerman N."/>
        </authorList>
    </citation>
    <scope>NUCLEOTIDE SEQUENCE</scope>
    <source>
        <strain evidence="3">EXF-9298</strain>
    </source>
</reference>
<dbReference type="AlphaFoldDB" id="A0A9P8K0Y2"/>
<accession>A0A9P8K0Y2</accession>
<dbReference type="Proteomes" id="UP000729357">
    <property type="component" value="Unassembled WGS sequence"/>
</dbReference>
<keyword evidence="4" id="KW-1185">Reference proteome</keyword>
<reference evidence="3" key="1">
    <citation type="journal article" date="2021" name="J Fungi (Basel)">
        <title>Virulence traits and population genomics of the black yeast Aureobasidium melanogenum.</title>
        <authorList>
            <person name="Cernosa A."/>
            <person name="Sun X."/>
            <person name="Gostincar C."/>
            <person name="Fang C."/>
            <person name="Gunde-Cimerman N."/>
            <person name="Song Z."/>
        </authorList>
    </citation>
    <scope>NUCLEOTIDE SEQUENCE</scope>
    <source>
        <strain evidence="3">EXF-9298</strain>
    </source>
</reference>
<dbReference type="InterPro" id="IPR001138">
    <property type="entry name" value="Zn2Cys6_DnaBD"/>
</dbReference>
<gene>
    <name evidence="3" type="ORF">KCU98_g1032</name>
</gene>
<keyword evidence="1" id="KW-0539">Nucleus</keyword>